<protein>
    <recommendedName>
        <fullName evidence="2">P-type ATPase N-terminal domain-containing protein</fullName>
    </recommendedName>
</protein>
<dbReference type="OMA" id="CVDRRIN"/>
<feature type="transmembrane region" description="Helical" evidence="1">
    <location>
        <begin position="12"/>
        <end position="29"/>
    </location>
</feature>
<name>H2Y3E1_CIOIN</name>
<dbReference type="PANTHER" id="PTHR24092">
    <property type="entry name" value="PROBABLE PHOSPHOLIPID-TRANSPORTING ATPASE"/>
    <property type="match status" value="1"/>
</dbReference>
<sequence>MFEQFHRFANFYFVMLIGLNFIPQINAFGKEVSMLPLISVLAMQGIKDAYEDYSRFVNDRNVNNSVLMSLFLI</sequence>
<keyword evidence="1" id="KW-0472">Membrane</keyword>
<reference evidence="4" key="1">
    <citation type="journal article" date="2002" name="Science">
        <title>The draft genome of Ciona intestinalis: insights into chordate and vertebrate origins.</title>
        <authorList>
            <person name="Dehal P."/>
            <person name="Satou Y."/>
            <person name="Campbell R.K."/>
            <person name="Chapman J."/>
            <person name="Degnan B."/>
            <person name="De Tomaso A."/>
            <person name="Davidson B."/>
            <person name="Di Gregorio A."/>
            <person name="Gelpke M."/>
            <person name="Goodstein D.M."/>
            <person name="Harafuji N."/>
            <person name="Hastings K.E."/>
            <person name="Ho I."/>
            <person name="Hotta K."/>
            <person name="Huang W."/>
            <person name="Kawashima T."/>
            <person name="Lemaire P."/>
            <person name="Martinez D."/>
            <person name="Meinertzhagen I.A."/>
            <person name="Necula S."/>
            <person name="Nonaka M."/>
            <person name="Putnam N."/>
            <person name="Rash S."/>
            <person name="Saiga H."/>
            <person name="Satake M."/>
            <person name="Terry A."/>
            <person name="Yamada L."/>
            <person name="Wang H.G."/>
            <person name="Awazu S."/>
            <person name="Azumi K."/>
            <person name="Boore J."/>
            <person name="Branno M."/>
            <person name="Chin-Bow S."/>
            <person name="DeSantis R."/>
            <person name="Doyle S."/>
            <person name="Francino P."/>
            <person name="Keys D.N."/>
            <person name="Haga S."/>
            <person name="Hayashi H."/>
            <person name="Hino K."/>
            <person name="Imai K.S."/>
            <person name="Inaba K."/>
            <person name="Kano S."/>
            <person name="Kobayashi K."/>
            <person name="Kobayashi M."/>
            <person name="Lee B.I."/>
            <person name="Makabe K.W."/>
            <person name="Manohar C."/>
            <person name="Matassi G."/>
            <person name="Medina M."/>
            <person name="Mochizuki Y."/>
            <person name="Mount S."/>
            <person name="Morishita T."/>
            <person name="Miura S."/>
            <person name="Nakayama A."/>
            <person name="Nishizaka S."/>
            <person name="Nomoto H."/>
            <person name="Ohta F."/>
            <person name="Oishi K."/>
            <person name="Rigoutsos I."/>
            <person name="Sano M."/>
            <person name="Sasaki A."/>
            <person name="Sasakura Y."/>
            <person name="Shoguchi E."/>
            <person name="Shin-i T."/>
            <person name="Spagnuolo A."/>
            <person name="Stainier D."/>
            <person name="Suzuki M.M."/>
            <person name="Tassy O."/>
            <person name="Takatori N."/>
            <person name="Tokuoka M."/>
            <person name="Yagi K."/>
            <person name="Yoshizaki F."/>
            <person name="Wada S."/>
            <person name="Zhang C."/>
            <person name="Hyatt P.D."/>
            <person name="Larimer F."/>
            <person name="Detter C."/>
            <person name="Doggett N."/>
            <person name="Glavina T."/>
            <person name="Hawkins T."/>
            <person name="Richardson P."/>
            <person name="Lucas S."/>
            <person name="Kohara Y."/>
            <person name="Levine M."/>
            <person name="Satoh N."/>
            <person name="Rokhsar D.S."/>
        </authorList>
    </citation>
    <scope>NUCLEOTIDE SEQUENCE [LARGE SCALE GENOMIC DNA]</scope>
</reference>
<dbReference type="Proteomes" id="UP000008144">
    <property type="component" value="Chromosome 2"/>
</dbReference>
<accession>H2Y3E1</accession>
<dbReference type="PANTHER" id="PTHR24092:SF218">
    <property type="entry name" value="PHOSPHOLIPID-TRANSPORTING ATPASE"/>
    <property type="match status" value="1"/>
</dbReference>
<keyword evidence="1" id="KW-1133">Transmembrane helix</keyword>
<dbReference type="InterPro" id="IPR032631">
    <property type="entry name" value="P-type_ATPase_N"/>
</dbReference>
<proteinExistence type="predicted"/>
<dbReference type="SUPFAM" id="SSF81665">
    <property type="entry name" value="Calcium ATPase, transmembrane domain M"/>
    <property type="match status" value="1"/>
</dbReference>
<organism evidence="3 4">
    <name type="scientific">Ciona intestinalis</name>
    <name type="common">Transparent sea squirt</name>
    <name type="synonym">Ascidia intestinalis</name>
    <dbReference type="NCBI Taxonomy" id="7719"/>
    <lineage>
        <taxon>Eukaryota</taxon>
        <taxon>Metazoa</taxon>
        <taxon>Chordata</taxon>
        <taxon>Tunicata</taxon>
        <taxon>Ascidiacea</taxon>
        <taxon>Phlebobranchia</taxon>
        <taxon>Cionidae</taxon>
        <taxon>Ciona</taxon>
    </lineage>
</organism>
<keyword evidence="4" id="KW-1185">Reference proteome</keyword>
<dbReference type="GeneTree" id="ENSGT00940000167741"/>
<dbReference type="EMBL" id="EAAA01001435">
    <property type="status" value="NOT_ANNOTATED_CDS"/>
    <property type="molecule type" value="Genomic_DNA"/>
</dbReference>
<dbReference type="AlphaFoldDB" id="H2Y3E1"/>
<dbReference type="InParanoid" id="H2Y3E1"/>
<reference evidence="3" key="3">
    <citation type="submission" date="2025-08" db="UniProtKB">
        <authorList>
            <consortium name="Ensembl"/>
        </authorList>
    </citation>
    <scope>IDENTIFICATION</scope>
</reference>
<dbReference type="Ensembl" id="ENSCINT00000035553.1">
    <property type="protein sequence ID" value="ENSCINP00000036426.1"/>
    <property type="gene ID" value="ENSCING00000022736.1"/>
</dbReference>
<feature type="domain" description="P-type ATPase N-terminal" evidence="2">
    <location>
        <begin position="1"/>
        <end position="32"/>
    </location>
</feature>
<evidence type="ECO:0000259" key="2">
    <source>
        <dbReference type="Pfam" id="PF16209"/>
    </source>
</evidence>
<keyword evidence="1" id="KW-0812">Transmembrane</keyword>
<reference evidence="3" key="2">
    <citation type="journal article" date="2008" name="Genome Biol.">
        <title>Improved genome assembly and evidence-based global gene model set for the chordate Ciona intestinalis: new insight into intron and operon populations.</title>
        <authorList>
            <person name="Satou Y."/>
            <person name="Mineta K."/>
            <person name="Ogasawara M."/>
            <person name="Sasakura Y."/>
            <person name="Shoguchi E."/>
            <person name="Ueno K."/>
            <person name="Yamada L."/>
            <person name="Matsumoto J."/>
            <person name="Wasserscheid J."/>
            <person name="Dewar K."/>
            <person name="Wiley G.B."/>
            <person name="Macmil S.L."/>
            <person name="Roe B.A."/>
            <person name="Zeller R.W."/>
            <person name="Hastings K.E."/>
            <person name="Lemaire P."/>
            <person name="Lindquist E."/>
            <person name="Endo T."/>
            <person name="Hotta K."/>
            <person name="Inaba K."/>
        </authorList>
    </citation>
    <scope>NUCLEOTIDE SEQUENCE [LARGE SCALE GENOMIC DNA]</scope>
    <source>
        <strain evidence="3">wild type</strain>
    </source>
</reference>
<dbReference type="InterPro" id="IPR023298">
    <property type="entry name" value="ATPase_P-typ_TM_dom_sf"/>
</dbReference>
<evidence type="ECO:0000313" key="4">
    <source>
        <dbReference type="Proteomes" id="UP000008144"/>
    </source>
</evidence>
<dbReference type="Pfam" id="PF16209">
    <property type="entry name" value="PhoLip_ATPase_N"/>
    <property type="match status" value="1"/>
</dbReference>
<reference evidence="3" key="4">
    <citation type="submission" date="2025-09" db="UniProtKB">
        <authorList>
            <consortium name="Ensembl"/>
        </authorList>
    </citation>
    <scope>IDENTIFICATION</scope>
</reference>
<evidence type="ECO:0000256" key="1">
    <source>
        <dbReference type="SAM" id="Phobius"/>
    </source>
</evidence>
<evidence type="ECO:0000313" key="3">
    <source>
        <dbReference type="Ensembl" id="ENSCINP00000036426.1"/>
    </source>
</evidence>
<dbReference type="STRING" id="7719.ENSCINP00000036426"/>
<dbReference type="HOGENOM" id="CLU_2704099_0_0_1"/>